<dbReference type="EMBL" id="AVOT02004358">
    <property type="protein sequence ID" value="MBW0476136.1"/>
    <property type="molecule type" value="Genomic_DNA"/>
</dbReference>
<feature type="compositionally biased region" description="Basic and acidic residues" evidence="1">
    <location>
        <begin position="83"/>
        <end position="93"/>
    </location>
</feature>
<dbReference type="OrthoDB" id="5582182at2759"/>
<feature type="region of interest" description="Disordered" evidence="1">
    <location>
        <begin position="83"/>
        <end position="133"/>
    </location>
</feature>
<name>A0A9Q3C4I6_9BASI</name>
<reference evidence="2" key="1">
    <citation type="submission" date="2021-03" db="EMBL/GenBank/DDBJ databases">
        <title>Draft genome sequence of rust myrtle Austropuccinia psidii MF-1, a brazilian biotype.</title>
        <authorList>
            <person name="Quecine M.C."/>
            <person name="Pachon D.M.R."/>
            <person name="Bonatelli M.L."/>
            <person name="Correr F.H."/>
            <person name="Franceschini L.M."/>
            <person name="Leite T.F."/>
            <person name="Margarido G.R.A."/>
            <person name="Almeida C.A."/>
            <person name="Ferrarezi J.A."/>
            <person name="Labate C.A."/>
        </authorList>
    </citation>
    <scope>NUCLEOTIDE SEQUENCE</scope>
    <source>
        <strain evidence="2">MF-1</strain>
    </source>
</reference>
<dbReference type="AlphaFoldDB" id="A0A9Q3C4I6"/>
<dbReference type="Proteomes" id="UP000765509">
    <property type="component" value="Unassembled WGS sequence"/>
</dbReference>
<gene>
    <name evidence="2" type="ORF">O181_015851</name>
</gene>
<proteinExistence type="predicted"/>
<protein>
    <recommendedName>
        <fullName evidence="4">Retrotransposon gag domain-containing protein</fullName>
    </recommendedName>
</protein>
<keyword evidence="3" id="KW-1185">Reference proteome</keyword>
<feature type="compositionally biased region" description="Basic residues" evidence="1">
    <location>
        <begin position="104"/>
        <end position="117"/>
    </location>
</feature>
<organism evidence="2 3">
    <name type="scientific">Austropuccinia psidii MF-1</name>
    <dbReference type="NCBI Taxonomy" id="1389203"/>
    <lineage>
        <taxon>Eukaryota</taxon>
        <taxon>Fungi</taxon>
        <taxon>Dikarya</taxon>
        <taxon>Basidiomycota</taxon>
        <taxon>Pucciniomycotina</taxon>
        <taxon>Pucciniomycetes</taxon>
        <taxon>Pucciniales</taxon>
        <taxon>Sphaerophragmiaceae</taxon>
        <taxon>Austropuccinia</taxon>
    </lineage>
</organism>
<evidence type="ECO:0000256" key="1">
    <source>
        <dbReference type="SAM" id="MobiDB-lite"/>
    </source>
</evidence>
<accession>A0A9Q3C4I6</accession>
<evidence type="ECO:0008006" key="4">
    <source>
        <dbReference type="Google" id="ProtNLM"/>
    </source>
</evidence>
<evidence type="ECO:0000313" key="3">
    <source>
        <dbReference type="Proteomes" id="UP000765509"/>
    </source>
</evidence>
<evidence type="ECO:0000313" key="2">
    <source>
        <dbReference type="EMBL" id="MBW0476136.1"/>
    </source>
</evidence>
<sequence>MKAEEEFDNLRMKESGHISLYIAEVRSLMSQIGDWGERAYIHVYIIGLVSRLLDQLASYPANFDNLQELVDITLELDTRCHERQKMKGSHQEKNPPVTGANSSRTHHKTNKKGKHFQASKDKPNSALFNKDNNLIDSEKERRIKGGLCTHCVGKHPIEKCFKRPQNKPG</sequence>
<comment type="caution">
    <text evidence="2">The sequence shown here is derived from an EMBL/GenBank/DDBJ whole genome shotgun (WGS) entry which is preliminary data.</text>
</comment>